<dbReference type="Proteomes" id="UP001234989">
    <property type="component" value="Chromosome 6"/>
</dbReference>
<dbReference type="SUPFAM" id="SSF50447">
    <property type="entry name" value="Translation proteins"/>
    <property type="match status" value="1"/>
</dbReference>
<sequence>MPGIVANFGPTGLTSEVKSVEMHHEALQEALPGENVGFNVKNAIVKDLKLGLLSFLISSISCNDRFETHKRNSLSQQLFIMYLIKFSANLNLIRMVLR</sequence>
<reference evidence="1" key="1">
    <citation type="submission" date="2023-08" db="EMBL/GenBank/DDBJ databases">
        <title>A de novo genome assembly of Solanum verrucosum Schlechtendal, a Mexican diploid species geographically isolated from the other diploid A-genome species in potato relatives.</title>
        <authorList>
            <person name="Hosaka K."/>
        </authorList>
    </citation>
    <scope>NUCLEOTIDE SEQUENCE</scope>
    <source>
        <tissue evidence="1">Young leaves</tissue>
    </source>
</reference>
<accession>A0AAF0R100</accession>
<evidence type="ECO:0008006" key="3">
    <source>
        <dbReference type="Google" id="ProtNLM"/>
    </source>
</evidence>
<dbReference type="PANTHER" id="PTHR44830">
    <property type="entry name" value="ELONGATION FACTOR 1 ALPHA"/>
    <property type="match status" value="1"/>
</dbReference>
<dbReference type="AlphaFoldDB" id="A0AAF0R100"/>
<keyword evidence="2" id="KW-1185">Reference proteome</keyword>
<dbReference type="PANTHER" id="PTHR44830:SF1">
    <property type="entry name" value="TR-TYPE G DOMAIN-CONTAINING PROTEIN"/>
    <property type="match status" value="1"/>
</dbReference>
<gene>
    <name evidence="1" type="ORF">MTR67_026686</name>
</gene>
<evidence type="ECO:0000313" key="1">
    <source>
        <dbReference type="EMBL" id="WMV33301.1"/>
    </source>
</evidence>
<name>A0AAF0R100_SOLVR</name>
<dbReference type="EMBL" id="CP133617">
    <property type="protein sequence ID" value="WMV33301.1"/>
    <property type="molecule type" value="Genomic_DNA"/>
</dbReference>
<dbReference type="Gene3D" id="2.40.30.10">
    <property type="entry name" value="Translation factors"/>
    <property type="match status" value="1"/>
</dbReference>
<proteinExistence type="predicted"/>
<evidence type="ECO:0000313" key="2">
    <source>
        <dbReference type="Proteomes" id="UP001234989"/>
    </source>
</evidence>
<protein>
    <recommendedName>
        <fullName evidence="3">Elongation factor 1-alpha</fullName>
    </recommendedName>
</protein>
<organism evidence="1 2">
    <name type="scientific">Solanum verrucosum</name>
    <dbReference type="NCBI Taxonomy" id="315347"/>
    <lineage>
        <taxon>Eukaryota</taxon>
        <taxon>Viridiplantae</taxon>
        <taxon>Streptophyta</taxon>
        <taxon>Embryophyta</taxon>
        <taxon>Tracheophyta</taxon>
        <taxon>Spermatophyta</taxon>
        <taxon>Magnoliopsida</taxon>
        <taxon>eudicotyledons</taxon>
        <taxon>Gunneridae</taxon>
        <taxon>Pentapetalae</taxon>
        <taxon>asterids</taxon>
        <taxon>lamiids</taxon>
        <taxon>Solanales</taxon>
        <taxon>Solanaceae</taxon>
        <taxon>Solanoideae</taxon>
        <taxon>Solaneae</taxon>
        <taxon>Solanum</taxon>
    </lineage>
</organism>
<dbReference type="InterPro" id="IPR009000">
    <property type="entry name" value="Transl_B-barrel_sf"/>
</dbReference>